<dbReference type="InterPro" id="IPR036890">
    <property type="entry name" value="HATPase_C_sf"/>
</dbReference>
<dbReference type="InterPro" id="IPR004358">
    <property type="entry name" value="Sig_transdc_His_kin-like_C"/>
</dbReference>
<dbReference type="InterPro" id="IPR036097">
    <property type="entry name" value="HisK_dim/P_sf"/>
</dbReference>
<dbReference type="RefSeq" id="WP_099437778.1">
    <property type="nucleotide sequence ID" value="NZ_CP024091.1"/>
</dbReference>
<dbReference type="InterPro" id="IPR000700">
    <property type="entry name" value="PAS-assoc_C"/>
</dbReference>
<dbReference type="InterPro" id="IPR005467">
    <property type="entry name" value="His_kinase_dom"/>
</dbReference>
<feature type="domain" description="Response regulatory" evidence="7">
    <location>
        <begin position="523"/>
        <end position="637"/>
    </location>
</feature>
<dbReference type="SUPFAM" id="SSF55874">
    <property type="entry name" value="ATPase domain of HSP90 chaperone/DNA topoisomerase II/histidine kinase"/>
    <property type="match status" value="1"/>
</dbReference>
<keyword evidence="3 5" id="KW-0597">Phosphoprotein</keyword>
<dbReference type="Pfam" id="PF00072">
    <property type="entry name" value="Response_reg"/>
    <property type="match status" value="1"/>
</dbReference>
<feature type="domain" description="PAC" evidence="8">
    <location>
        <begin position="208"/>
        <end position="259"/>
    </location>
</feature>
<dbReference type="PANTHER" id="PTHR45339">
    <property type="entry name" value="HYBRID SIGNAL TRANSDUCTION HISTIDINE KINASE J"/>
    <property type="match status" value="1"/>
</dbReference>
<dbReference type="SUPFAM" id="SSF47384">
    <property type="entry name" value="Homodimeric domain of signal transducing histidine kinase"/>
    <property type="match status" value="1"/>
</dbReference>
<evidence type="ECO:0000256" key="4">
    <source>
        <dbReference type="ARBA" id="ARBA00023012"/>
    </source>
</evidence>
<evidence type="ECO:0000313" key="10">
    <source>
        <dbReference type="Proteomes" id="UP000223749"/>
    </source>
</evidence>
<evidence type="ECO:0000256" key="1">
    <source>
        <dbReference type="ARBA" id="ARBA00000085"/>
    </source>
</evidence>
<proteinExistence type="predicted"/>
<dbReference type="SUPFAM" id="SSF52172">
    <property type="entry name" value="CheY-like"/>
    <property type="match status" value="1"/>
</dbReference>
<gene>
    <name evidence="9" type="ORF">CPT03_04800</name>
</gene>
<dbReference type="Pfam" id="PF00512">
    <property type="entry name" value="HisKA"/>
    <property type="match status" value="1"/>
</dbReference>
<sequence length="640" mass="73622">MEDDAHNLQSLIEALDDLIVELTEQAVIKRVWTKDKTKLFMPPEFFTNKSIPEVFGEFGNIFIDCINKLLSTGERQQCIYPDFDKNKKLWYCAKFQKIDSPNTDTKIICVIEDITAKKEMTDKLEQNSRELKRINDLLEMSHEISKMGGWEYNTITKEVFLTKQIYEINESEDNSIINCNHIPQSFDRENRVKLLKALKTTLNQNAPFDIELELITAKKNKKWVRASAVPVIEGDTVRLFRGILKDITHNKNNEFELIEAKNLAEQIARKRTETLSIMSHEIRTPLNAIIGISNLLDQATSSNRDTKEYIDHLKHSSNHLLHLINDILDLEKIESKKMELNEGPTNLVSLVNNVYKHFLPSAKAKDLLLTFNHDHLIPESLMIDDLRLRRILNNLIANAIKFTEKGEVGITLTTILNQHNKASILFKISDTGIGIPEHLHNLVFDKFHQVQQDSHRQQQGSGLGLNITRGLVRLFNSQIHLTSKPSVGSVFEFQIDFKKSIPLQPENKSMTNEFDFPPLPDFKLLIVDDNITNLLVASRQLSRFGINADKAENGYAAIELLKEQKFDVVLVDLHMPGMDGYQLAKHIQENYPDTKVIIFTADVLEEVRLRLKEMGILYILSKPFKPEEMFELFLEVLEVK</sequence>
<dbReference type="Pfam" id="PF02518">
    <property type="entry name" value="HATPase_c"/>
    <property type="match status" value="1"/>
</dbReference>
<reference evidence="9 10" key="1">
    <citation type="submission" date="2017-10" db="EMBL/GenBank/DDBJ databases">
        <title>Whole genome of Pedobacter ginsengisoli T01R-27 isolated from tomato rhizosphere.</title>
        <authorList>
            <person name="Weon H.-Y."/>
            <person name="Lee S.A."/>
            <person name="Sang M.K."/>
            <person name="Song J."/>
        </authorList>
    </citation>
    <scope>NUCLEOTIDE SEQUENCE [LARGE SCALE GENOMIC DNA]</scope>
    <source>
        <strain evidence="9 10">T01R-27</strain>
    </source>
</reference>
<dbReference type="PROSITE" id="PS50110">
    <property type="entry name" value="RESPONSE_REGULATORY"/>
    <property type="match status" value="1"/>
</dbReference>
<accession>A0A2D1U2M3</accession>
<evidence type="ECO:0000259" key="6">
    <source>
        <dbReference type="PROSITE" id="PS50109"/>
    </source>
</evidence>
<organism evidence="9 10">
    <name type="scientific">Pedobacter ginsengisoli</name>
    <dbReference type="NCBI Taxonomy" id="363852"/>
    <lineage>
        <taxon>Bacteria</taxon>
        <taxon>Pseudomonadati</taxon>
        <taxon>Bacteroidota</taxon>
        <taxon>Sphingobacteriia</taxon>
        <taxon>Sphingobacteriales</taxon>
        <taxon>Sphingobacteriaceae</taxon>
        <taxon>Pedobacter</taxon>
    </lineage>
</organism>
<dbReference type="SUPFAM" id="SSF55785">
    <property type="entry name" value="PYP-like sensor domain (PAS domain)"/>
    <property type="match status" value="1"/>
</dbReference>
<evidence type="ECO:0000313" key="9">
    <source>
        <dbReference type="EMBL" id="ATP55833.1"/>
    </source>
</evidence>
<evidence type="ECO:0000259" key="8">
    <source>
        <dbReference type="PROSITE" id="PS50113"/>
    </source>
</evidence>
<evidence type="ECO:0000259" key="7">
    <source>
        <dbReference type="PROSITE" id="PS50110"/>
    </source>
</evidence>
<keyword evidence="10" id="KW-1185">Reference proteome</keyword>
<dbReference type="PROSITE" id="PS50113">
    <property type="entry name" value="PAC"/>
    <property type="match status" value="1"/>
</dbReference>
<feature type="domain" description="Histidine kinase" evidence="6">
    <location>
        <begin position="277"/>
        <end position="499"/>
    </location>
</feature>
<dbReference type="PROSITE" id="PS50109">
    <property type="entry name" value="HIS_KIN"/>
    <property type="match status" value="1"/>
</dbReference>
<dbReference type="Gene3D" id="1.10.287.130">
    <property type="match status" value="1"/>
</dbReference>
<dbReference type="PANTHER" id="PTHR45339:SF1">
    <property type="entry name" value="HYBRID SIGNAL TRANSDUCTION HISTIDINE KINASE J"/>
    <property type="match status" value="1"/>
</dbReference>
<dbReference type="Gene3D" id="3.30.450.20">
    <property type="entry name" value="PAS domain"/>
    <property type="match status" value="2"/>
</dbReference>
<dbReference type="KEGG" id="pgs:CPT03_04800"/>
<dbReference type="CDD" id="cd16922">
    <property type="entry name" value="HATPase_EvgS-ArcB-TorS-like"/>
    <property type="match status" value="1"/>
</dbReference>
<feature type="modified residue" description="4-aspartylphosphate" evidence="5">
    <location>
        <position position="572"/>
    </location>
</feature>
<protein>
    <recommendedName>
        <fullName evidence="2">histidine kinase</fullName>
        <ecNumber evidence="2">2.7.13.3</ecNumber>
    </recommendedName>
</protein>
<dbReference type="PRINTS" id="PR00344">
    <property type="entry name" value="BCTRLSENSOR"/>
</dbReference>
<dbReference type="SMART" id="SM00387">
    <property type="entry name" value="HATPase_c"/>
    <property type="match status" value="1"/>
</dbReference>
<dbReference type="Proteomes" id="UP000223749">
    <property type="component" value="Chromosome"/>
</dbReference>
<dbReference type="EC" id="2.7.13.3" evidence="2"/>
<dbReference type="FunFam" id="3.30.565.10:FF:000010">
    <property type="entry name" value="Sensor histidine kinase RcsC"/>
    <property type="match status" value="1"/>
</dbReference>
<dbReference type="InterPro" id="IPR003661">
    <property type="entry name" value="HisK_dim/P_dom"/>
</dbReference>
<dbReference type="InterPro" id="IPR000014">
    <property type="entry name" value="PAS"/>
</dbReference>
<dbReference type="OrthoDB" id="9811889at2"/>
<evidence type="ECO:0000256" key="3">
    <source>
        <dbReference type="ARBA" id="ARBA00022553"/>
    </source>
</evidence>
<dbReference type="GO" id="GO:0000155">
    <property type="term" value="F:phosphorelay sensor kinase activity"/>
    <property type="evidence" value="ECO:0007669"/>
    <property type="project" value="InterPro"/>
</dbReference>
<keyword evidence="4" id="KW-0902">Two-component regulatory system</keyword>
<dbReference type="Gene3D" id="3.30.565.10">
    <property type="entry name" value="Histidine kinase-like ATPase, C-terminal domain"/>
    <property type="match status" value="1"/>
</dbReference>
<dbReference type="InterPro" id="IPR035965">
    <property type="entry name" value="PAS-like_dom_sf"/>
</dbReference>
<dbReference type="InterPro" id="IPR011006">
    <property type="entry name" value="CheY-like_superfamily"/>
</dbReference>
<dbReference type="InterPro" id="IPR003594">
    <property type="entry name" value="HATPase_dom"/>
</dbReference>
<dbReference type="CDD" id="cd00082">
    <property type="entry name" value="HisKA"/>
    <property type="match status" value="1"/>
</dbReference>
<dbReference type="AlphaFoldDB" id="A0A2D1U2M3"/>
<dbReference type="Gene3D" id="3.40.50.2300">
    <property type="match status" value="1"/>
</dbReference>
<evidence type="ECO:0000256" key="5">
    <source>
        <dbReference type="PROSITE-ProRule" id="PRU00169"/>
    </source>
</evidence>
<dbReference type="CDD" id="cd17546">
    <property type="entry name" value="REC_hyHK_CKI1_RcsC-like"/>
    <property type="match status" value="1"/>
</dbReference>
<comment type="catalytic activity">
    <reaction evidence="1">
        <text>ATP + protein L-histidine = ADP + protein N-phospho-L-histidine.</text>
        <dbReference type="EC" id="2.7.13.3"/>
    </reaction>
</comment>
<evidence type="ECO:0000256" key="2">
    <source>
        <dbReference type="ARBA" id="ARBA00012438"/>
    </source>
</evidence>
<dbReference type="InterPro" id="IPR001789">
    <property type="entry name" value="Sig_transdc_resp-reg_receiver"/>
</dbReference>
<name>A0A2D1U2M3_9SPHI</name>
<dbReference type="SMART" id="SM00388">
    <property type="entry name" value="HisKA"/>
    <property type="match status" value="1"/>
</dbReference>
<dbReference type="SMART" id="SM00448">
    <property type="entry name" value="REC"/>
    <property type="match status" value="1"/>
</dbReference>
<dbReference type="EMBL" id="CP024091">
    <property type="protein sequence ID" value="ATP55833.1"/>
    <property type="molecule type" value="Genomic_DNA"/>
</dbReference>
<dbReference type="Pfam" id="PF13426">
    <property type="entry name" value="PAS_9"/>
    <property type="match status" value="1"/>
</dbReference>